<dbReference type="PANTHER" id="PTHR12262">
    <property type="entry name" value="CCR4-NOT TRANSCRIPTION COMPLEX SUBUNIT 9"/>
    <property type="match status" value="1"/>
</dbReference>
<evidence type="ECO:0000313" key="4">
    <source>
        <dbReference type="Proteomes" id="UP000233837"/>
    </source>
</evidence>
<feature type="region of interest" description="Disordered" evidence="2">
    <location>
        <begin position="1"/>
        <end position="20"/>
    </location>
</feature>
<evidence type="ECO:0000256" key="1">
    <source>
        <dbReference type="ARBA" id="ARBA00006385"/>
    </source>
</evidence>
<gene>
    <name evidence="3" type="ORF">MA16_Dca006936</name>
</gene>
<dbReference type="EMBL" id="KZ503159">
    <property type="protein sequence ID" value="PKU67901.1"/>
    <property type="molecule type" value="Genomic_DNA"/>
</dbReference>
<comment type="similarity">
    <text evidence="1">Belongs to the CNOT9 family.</text>
</comment>
<name>A0A2I0VWW4_9ASPA</name>
<dbReference type="InterPro" id="IPR007216">
    <property type="entry name" value="CNOT9"/>
</dbReference>
<keyword evidence="4" id="KW-1185">Reference proteome</keyword>
<organism evidence="3 4">
    <name type="scientific">Dendrobium catenatum</name>
    <dbReference type="NCBI Taxonomy" id="906689"/>
    <lineage>
        <taxon>Eukaryota</taxon>
        <taxon>Viridiplantae</taxon>
        <taxon>Streptophyta</taxon>
        <taxon>Embryophyta</taxon>
        <taxon>Tracheophyta</taxon>
        <taxon>Spermatophyta</taxon>
        <taxon>Magnoliopsida</taxon>
        <taxon>Liliopsida</taxon>
        <taxon>Asparagales</taxon>
        <taxon>Orchidaceae</taxon>
        <taxon>Epidendroideae</taxon>
        <taxon>Malaxideae</taxon>
        <taxon>Dendrobiinae</taxon>
        <taxon>Dendrobium</taxon>
    </lineage>
</organism>
<reference evidence="3 4" key="1">
    <citation type="journal article" date="2016" name="Sci. Rep.">
        <title>The Dendrobium catenatum Lindl. genome sequence provides insights into polysaccharide synthase, floral development and adaptive evolution.</title>
        <authorList>
            <person name="Zhang G.Q."/>
            <person name="Xu Q."/>
            <person name="Bian C."/>
            <person name="Tsai W.C."/>
            <person name="Yeh C.M."/>
            <person name="Liu K.W."/>
            <person name="Yoshida K."/>
            <person name="Zhang L.S."/>
            <person name="Chang S.B."/>
            <person name="Chen F."/>
            <person name="Shi Y."/>
            <person name="Su Y.Y."/>
            <person name="Zhang Y.Q."/>
            <person name="Chen L.J."/>
            <person name="Yin Y."/>
            <person name="Lin M."/>
            <person name="Huang H."/>
            <person name="Deng H."/>
            <person name="Wang Z.W."/>
            <person name="Zhu S.L."/>
            <person name="Zhao X."/>
            <person name="Deng C."/>
            <person name="Niu S.C."/>
            <person name="Huang J."/>
            <person name="Wang M."/>
            <person name="Liu G.H."/>
            <person name="Yang H.J."/>
            <person name="Xiao X.J."/>
            <person name="Hsiao Y.Y."/>
            <person name="Wu W.L."/>
            <person name="Chen Y.Y."/>
            <person name="Mitsuda N."/>
            <person name="Ohme-Takagi M."/>
            <person name="Luo Y.B."/>
            <person name="Van de Peer Y."/>
            <person name="Liu Z.J."/>
        </authorList>
    </citation>
    <scope>NUCLEOTIDE SEQUENCE [LARGE SCALE GENOMIC DNA]</scope>
    <source>
        <tissue evidence="3">The whole plant</tissue>
    </source>
</reference>
<dbReference type="GO" id="GO:0006402">
    <property type="term" value="P:mRNA catabolic process"/>
    <property type="evidence" value="ECO:0007669"/>
    <property type="project" value="InterPro"/>
</dbReference>
<evidence type="ECO:0008006" key="5">
    <source>
        <dbReference type="Google" id="ProtNLM"/>
    </source>
</evidence>
<reference evidence="3 4" key="2">
    <citation type="journal article" date="2017" name="Nature">
        <title>The Apostasia genome and the evolution of orchids.</title>
        <authorList>
            <person name="Zhang G.Q."/>
            <person name="Liu K.W."/>
            <person name="Li Z."/>
            <person name="Lohaus R."/>
            <person name="Hsiao Y.Y."/>
            <person name="Niu S.C."/>
            <person name="Wang J.Y."/>
            <person name="Lin Y.C."/>
            <person name="Xu Q."/>
            <person name="Chen L.J."/>
            <person name="Yoshida K."/>
            <person name="Fujiwara S."/>
            <person name="Wang Z.W."/>
            <person name="Zhang Y.Q."/>
            <person name="Mitsuda N."/>
            <person name="Wang M."/>
            <person name="Liu G.H."/>
            <person name="Pecoraro L."/>
            <person name="Huang H.X."/>
            <person name="Xiao X.J."/>
            <person name="Lin M."/>
            <person name="Wu X.Y."/>
            <person name="Wu W.L."/>
            <person name="Chen Y.Y."/>
            <person name="Chang S.B."/>
            <person name="Sakamoto S."/>
            <person name="Ohme-Takagi M."/>
            <person name="Yagi M."/>
            <person name="Zeng S.J."/>
            <person name="Shen C.Y."/>
            <person name="Yeh C.M."/>
            <person name="Luo Y.B."/>
            <person name="Tsai W.C."/>
            <person name="Van de Peer Y."/>
            <person name="Liu Z.J."/>
        </authorList>
    </citation>
    <scope>NUCLEOTIDE SEQUENCE [LARGE SCALE GENOMIC DNA]</scope>
    <source>
        <tissue evidence="3">The whole plant</tissue>
    </source>
</reference>
<dbReference type="InterPro" id="IPR016024">
    <property type="entry name" value="ARM-type_fold"/>
</dbReference>
<dbReference type="Proteomes" id="UP000233837">
    <property type="component" value="Unassembled WGS sequence"/>
</dbReference>
<dbReference type="Pfam" id="PF04078">
    <property type="entry name" value="Rcd1"/>
    <property type="match status" value="1"/>
</dbReference>
<evidence type="ECO:0000256" key="2">
    <source>
        <dbReference type="SAM" id="MobiDB-lite"/>
    </source>
</evidence>
<protein>
    <recommendedName>
        <fullName evidence="5">Cell differentiation protein RCD1 like</fullName>
    </recommendedName>
</protein>
<dbReference type="AlphaFoldDB" id="A0A2I0VWW4"/>
<dbReference type="STRING" id="906689.A0A2I0VWW4"/>
<dbReference type="SUPFAM" id="SSF48371">
    <property type="entry name" value="ARM repeat"/>
    <property type="match status" value="1"/>
</dbReference>
<evidence type="ECO:0000313" key="3">
    <source>
        <dbReference type="EMBL" id="PKU67901.1"/>
    </source>
</evidence>
<dbReference type="Gene3D" id="1.25.10.10">
    <property type="entry name" value="Leucine-rich Repeat Variant"/>
    <property type="match status" value="1"/>
</dbReference>
<proteinExistence type="inferred from homology"/>
<sequence length="397" mass="45067">MADFGCGFEESFPQEEEPLEERSLNLLKDSKIDQAFAEAKEKKKGGKKHKVKWMRRPMVMPEAILEFLDENLRENAIRYLSNFLIEKREEDPCNYNRAGFLLYFSCGTMATLLQQEVVSFYRMMSEQALNVRSIKRLANVLTLFQCIASNNGTRQKFVDACIPDYLIPLIQFDCTIDVFDNIRAIALSVIGILCQAGEPFVIDWAIRSDVAELCHTILATASELNKVIAMHILEAIMRDNFGISYICNPSCQLLIGLMQTWENLVNLLSVDQDFSPRLLFHIIRCYIMLCSNERGCDIVVQGIPVALTNGTFCDMIEEFPIIGGLLVQLLLYVDKVNEETLPERRVCMLFLQKDACTNDLCSPDSVPSAKTPCRSTDLGKNSLPELPFEKNESNMSF</sequence>
<accession>A0A2I0VWW4</accession>
<dbReference type="GO" id="GO:0030014">
    <property type="term" value="C:CCR4-NOT complex"/>
    <property type="evidence" value="ECO:0007669"/>
    <property type="project" value="InterPro"/>
</dbReference>
<dbReference type="InterPro" id="IPR011989">
    <property type="entry name" value="ARM-like"/>
</dbReference>